<proteinExistence type="predicted"/>
<dbReference type="RefSeq" id="XP_028137424.1">
    <property type="nucleotide sequence ID" value="XM_028281623.1"/>
</dbReference>
<dbReference type="InParanoid" id="A0A6P7FMD7"/>
<protein>
    <submittedName>
        <fullName evidence="2">Uncharacterized protein LOC114331932</fullName>
    </submittedName>
</protein>
<organism evidence="2">
    <name type="scientific">Diabrotica virgifera virgifera</name>
    <name type="common">western corn rootworm</name>
    <dbReference type="NCBI Taxonomy" id="50390"/>
    <lineage>
        <taxon>Eukaryota</taxon>
        <taxon>Metazoa</taxon>
        <taxon>Ecdysozoa</taxon>
        <taxon>Arthropoda</taxon>
        <taxon>Hexapoda</taxon>
        <taxon>Insecta</taxon>
        <taxon>Pterygota</taxon>
        <taxon>Neoptera</taxon>
        <taxon>Endopterygota</taxon>
        <taxon>Coleoptera</taxon>
        <taxon>Polyphaga</taxon>
        <taxon>Cucujiformia</taxon>
        <taxon>Chrysomeloidea</taxon>
        <taxon>Chrysomelidae</taxon>
        <taxon>Galerucinae</taxon>
        <taxon>Diabroticina</taxon>
        <taxon>Diabroticites</taxon>
        <taxon>Diabrotica</taxon>
    </lineage>
</organism>
<name>A0A6P7FMD7_DIAVI</name>
<reference evidence="2" key="1">
    <citation type="submission" date="2025-08" db="UniProtKB">
        <authorList>
            <consortium name="RefSeq"/>
        </authorList>
    </citation>
    <scope>IDENTIFICATION</scope>
    <source>
        <tissue evidence="2">Whole insect</tissue>
    </source>
</reference>
<feature type="region of interest" description="Disordered" evidence="1">
    <location>
        <begin position="1337"/>
        <end position="1366"/>
    </location>
</feature>
<feature type="compositionally biased region" description="Basic and acidic residues" evidence="1">
    <location>
        <begin position="241"/>
        <end position="255"/>
    </location>
</feature>
<feature type="region of interest" description="Disordered" evidence="1">
    <location>
        <begin position="389"/>
        <end position="408"/>
    </location>
</feature>
<feature type="compositionally biased region" description="Low complexity" evidence="1">
    <location>
        <begin position="200"/>
        <end position="218"/>
    </location>
</feature>
<accession>A0A6P7FMD7</accession>
<evidence type="ECO:0000256" key="1">
    <source>
        <dbReference type="SAM" id="MobiDB-lite"/>
    </source>
</evidence>
<sequence length="1366" mass="153709">MIGKRYIIISLIFYVRIDKVFFIADLFNVPTSEQTYISPTSPDISSTFEPENIEQESEENSACENETEENSVCADETEKNRVCEKDTTDALQCTFGSNTIDQEESAEENSLYEKDTTDALRCTFGSNTIELEESAEENSVCKTDMSQSIKSSTKTAGSAIIRRILKDFSIETADSIQNTLISTRTTKNNRWHSSTPTDLNSSTSADDATSSTTVSTNVMTEDSTTQKEKAAVTKTVTRRNGHIEHNNNDVNKDPLKNMFNKQLNVNLTRLDLQQEKSGDKILFTSKSKLNKFEEKSNIKFKALTKEDGLDDGLTGDLGKISNRSDMSIIFDLFEESSSHKPNNNTNVESEGVISNSDVDQGCNKDTAKSIVSPENDDFNRYLCDLREHGNRTPSIPARKSQEKQEEEVPTKKRKICFAEKLVVATAGSADKMYPKSYKHQGVLKKLKRKWRIPPNIMTSQSFSDYGIQPTDPLLQAESFVVVNKLSDEEIDKWLRGKTCDDTKMKKTERTDLKATVLLRVDYDKETKFKGVCKGDRVLYNDGSHRKLPELINEGTVDSKTDDLIQPICESICCSKLLLEFKKLRICKTSDVPKISSNPFSFKISEKEKTDNNHRLLFIDRSSVNKVAEKIATISTSAPDSLDIVQQPAIVPEVEEFEKTMGKEEVAKVSTIPSDLHNLNLRKFSPSPVMNCFSPHSPNYSYFSDNSNFAEKSDSFQESDDIDIENNLILDNQELVEKKEEAQENQDVPRNEEARKEVSEATVWIEIAEQCITEPSPSLETNEPIVWEKTIDTIISSQSDRLQNQSIIWVNPIENTVVTSESLRQNETINESLIWVKSVEDTVVSTQSVCESMMWIKPIETTVAPSHNDSVVWTKQSEDSIVTSVCQNQAINVWVEPIKETSIPNSVTWVKAADSTVTICPINEPSHWDNQVDNTIDNSSTISSNAPVYVKAAEDIVCAKQAMPESTTETTITSESTSQNQLTDKPVVWIKPLVETIDSSQTVTSSQPINESMVWHETVEPICQNQPNDPVIWIKTMAEAVDTPQTVTSTQPTTDSMVWIKPSDETVVTTVSQAQPIAWIKPIENTVDTAQRSNQSMEWAKPTEKTSQTVCSNQSINESLVWAKSTEETVVSPQPIPDQTMNELLVWIKPMKDRTTECESAVKSQQSNCSYQDVEIKTDANSNIEEYTRLPLKKRKRSVNKGNELDEEIIAPEMMEEILKRARAEKVEKVDISYPATPAISIAEIQETLDPPPRTFKTPAQKKEMPPAPIPTTSHPQQKIITEQYNNHTYNNPTINYHMNNVPYPFFPCPSLSYFPSILVPVNGTTTFDVNVMNTQQAHSAQPMTTAHQEPAPKVKKEKRGRRRKKD</sequence>
<feature type="compositionally biased region" description="Polar residues" evidence="1">
    <location>
        <begin position="339"/>
        <end position="358"/>
    </location>
</feature>
<feature type="compositionally biased region" description="Basic and acidic residues" evidence="1">
    <location>
        <begin position="399"/>
        <end position="408"/>
    </location>
</feature>
<feature type="compositionally biased region" description="Basic residues" evidence="1">
    <location>
        <begin position="1353"/>
        <end position="1366"/>
    </location>
</feature>
<gene>
    <name evidence="2" type="primary">LOC114331932</name>
</gene>
<evidence type="ECO:0000313" key="2">
    <source>
        <dbReference type="RefSeq" id="XP_028137424.1"/>
    </source>
</evidence>
<feature type="compositionally biased region" description="Polar residues" evidence="1">
    <location>
        <begin position="1337"/>
        <end position="1347"/>
    </location>
</feature>
<feature type="region of interest" description="Disordered" evidence="1">
    <location>
        <begin position="187"/>
        <end position="255"/>
    </location>
</feature>
<feature type="region of interest" description="Disordered" evidence="1">
    <location>
        <begin position="338"/>
        <end position="359"/>
    </location>
</feature>
<feature type="compositionally biased region" description="Polar residues" evidence="1">
    <location>
        <begin position="187"/>
        <end position="199"/>
    </location>
</feature>